<keyword evidence="3 6" id="KW-0812">Transmembrane</keyword>
<comment type="subcellular location">
    <subcellularLocation>
        <location evidence="1">Cell membrane</location>
        <topology evidence="1">Multi-pass membrane protein</topology>
    </subcellularLocation>
</comment>
<feature type="transmembrane region" description="Helical" evidence="6">
    <location>
        <begin position="280"/>
        <end position="302"/>
    </location>
</feature>
<evidence type="ECO:0000256" key="1">
    <source>
        <dbReference type="ARBA" id="ARBA00004651"/>
    </source>
</evidence>
<feature type="transmembrane region" description="Helical" evidence="6">
    <location>
        <begin position="82"/>
        <end position="102"/>
    </location>
</feature>
<evidence type="ECO:0000256" key="5">
    <source>
        <dbReference type="ARBA" id="ARBA00023136"/>
    </source>
</evidence>
<reference evidence="8 9" key="1">
    <citation type="submission" date="2024-03" db="EMBL/GenBank/DDBJ databases">
        <title>Human intestinal bacterial collection.</title>
        <authorList>
            <person name="Pauvert C."/>
            <person name="Hitch T.C.A."/>
            <person name="Clavel T."/>
        </authorList>
    </citation>
    <scope>NUCLEOTIDE SEQUENCE [LARGE SCALE GENOMIC DNA]</scope>
    <source>
        <strain evidence="8 9">CLA-AA-H192</strain>
    </source>
</reference>
<evidence type="ECO:0000313" key="8">
    <source>
        <dbReference type="EMBL" id="MEQ2510896.1"/>
    </source>
</evidence>
<feature type="domain" description="PhoU" evidence="7">
    <location>
        <begin position="355"/>
        <end position="436"/>
    </location>
</feature>
<feature type="transmembrane region" description="Helical" evidence="6">
    <location>
        <begin position="7"/>
        <end position="28"/>
    </location>
</feature>
<dbReference type="SUPFAM" id="SSF109755">
    <property type="entry name" value="PhoU-like"/>
    <property type="match status" value="1"/>
</dbReference>
<dbReference type="PANTHER" id="PTHR10010">
    <property type="entry name" value="SOLUTE CARRIER FAMILY 34 SODIUM PHOSPHATE , MEMBER 2-RELATED"/>
    <property type="match status" value="1"/>
</dbReference>
<evidence type="ECO:0000256" key="4">
    <source>
        <dbReference type="ARBA" id="ARBA00022989"/>
    </source>
</evidence>
<accession>A0ABV1G656</accession>
<proteinExistence type="predicted"/>
<comment type="caution">
    <text evidence="8">The sequence shown here is derived from an EMBL/GenBank/DDBJ whole genome shotgun (WGS) entry which is preliminary data.</text>
</comment>
<dbReference type="RefSeq" id="WP_349135587.1">
    <property type="nucleotide sequence ID" value="NZ_JBBMFF010000200.1"/>
</dbReference>
<dbReference type="InterPro" id="IPR038078">
    <property type="entry name" value="PhoU-like_sf"/>
</dbReference>
<feature type="transmembrane region" description="Helical" evidence="6">
    <location>
        <begin position="252"/>
        <end position="273"/>
    </location>
</feature>
<gene>
    <name evidence="8" type="ORF">WMO66_06500</name>
</gene>
<feature type="transmembrane region" description="Helical" evidence="6">
    <location>
        <begin position="186"/>
        <end position="208"/>
    </location>
</feature>
<feature type="transmembrane region" description="Helical" evidence="6">
    <location>
        <begin position="220"/>
        <end position="240"/>
    </location>
</feature>
<dbReference type="InterPro" id="IPR003841">
    <property type="entry name" value="Na/Pi_transpt"/>
</dbReference>
<dbReference type="Gene3D" id="1.20.58.220">
    <property type="entry name" value="Phosphate transport system protein phou homolog 2, domain 2"/>
    <property type="match status" value="1"/>
</dbReference>
<dbReference type="Pfam" id="PF02690">
    <property type="entry name" value="Na_Pi_cotrans"/>
    <property type="match status" value="1"/>
</dbReference>
<feature type="domain" description="PhoU" evidence="7">
    <location>
        <begin position="462"/>
        <end position="540"/>
    </location>
</feature>
<evidence type="ECO:0000256" key="6">
    <source>
        <dbReference type="SAM" id="Phobius"/>
    </source>
</evidence>
<evidence type="ECO:0000256" key="3">
    <source>
        <dbReference type="ARBA" id="ARBA00022692"/>
    </source>
</evidence>
<keyword evidence="9" id="KW-1185">Reference proteome</keyword>
<dbReference type="Proteomes" id="UP001491552">
    <property type="component" value="Unassembled WGS sequence"/>
</dbReference>
<keyword evidence="5 6" id="KW-0472">Membrane</keyword>
<sequence length="582" mass="62854">MTVLLKVFTLLGGLAFFLYGMNVMSGGLGKLAGGSLERSLKTMTKNRFAGMALGAVITIAIQSSSAMTVMLVGLVNSGIMQLGQTIGVIMGSNIGTTLTPWILSLSGVNGTGWIQLLKPENFSPIIAFIGVVLIMMCKKPRKRDIGKILVGFAVLMYGMTLMGSSVSGLEDSAAFTSILTAFENPLLGVLVGAVVTGVIQSSAASVGILQTLAATGQISYGIAIPIIMGQNIGTCVTALISSIGVNKNARKVAVVHITFNLIGTVVCLCLFYGLHAIFHFAFVATPINAVGISAVHTIFNLFTTALLCPFTKQLERFANFVIRPSKKKETYAFLDERLLGTPSIAVGEASDMTVKMATLARMTILSAINICQSYDVKVADEILKHEDELDLYEDKLGTFLVKLSSRSLSIADSRKVSNMLHTIGDFERLGDHAVNLRKTAEEIHDKHIVFSEDAVKELQNLTNALTEILELTIDAFSEHNLEMARHVEPLEQVIDCLISAAKSTHVERLQSGKCTIQNGFVLNDLLTNYERVSDHCSNIAVSLIETSAGSFDTHEYLSEVKEGGSKDYTDLYHAYTKKYALQ</sequence>
<dbReference type="EMBL" id="JBBMFF010000200">
    <property type="protein sequence ID" value="MEQ2510896.1"/>
    <property type="molecule type" value="Genomic_DNA"/>
</dbReference>
<organism evidence="8 9">
    <name type="scientific">Faecousia intestinalis</name>
    <dbReference type="NCBI Taxonomy" id="3133167"/>
    <lineage>
        <taxon>Bacteria</taxon>
        <taxon>Bacillati</taxon>
        <taxon>Bacillota</taxon>
        <taxon>Clostridia</taxon>
        <taxon>Eubacteriales</taxon>
        <taxon>Oscillospiraceae</taxon>
        <taxon>Faecousia</taxon>
    </lineage>
</organism>
<feature type="transmembrane region" description="Helical" evidence="6">
    <location>
        <begin position="149"/>
        <end position="166"/>
    </location>
</feature>
<keyword evidence="4 6" id="KW-1133">Transmembrane helix</keyword>
<evidence type="ECO:0000259" key="7">
    <source>
        <dbReference type="Pfam" id="PF01895"/>
    </source>
</evidence>
<evidence type="ECO:0000313" key="9">
    <source>
        <dbReference type="Proteomes" id="UP001491552"/>
    </source>
</evidence>
<dbReference type="PANTHER" id="PTHR10010:SF46">
    <property type="entry name" value="SODIUM-DEPENDENT PHOSPHATE TRANSPORT PROTEIN 2B"/>
    <property type="match status" value="1"/>
</dbReference>
<feature type="transmembrane region" description="Helical" evidence="6">
    <location>
        <begin position="48"/>
        <end position="75"/>
    </location>
</feature>
<keyword evidence="2" id="KW-1003">Cell membrane</keyword>
<dbReference type="InterPro" id="IPR026022">
    <property type="entry name" value="PhoU_dom"/>
</dbReference>
<feature type="transmembrane region" description="Helical" evidence="6">
    <location>
        <begin position="122"/>
        <end position="137"/>
    </location>
</feature>
<evidence type="ECO:0000256" key="2">
    <source>
        <dbReference type="ARBA" id="ARBA00022475"/>
    </source>
</evidence>
<protein>
    <submittedName>
        <fullName evidence="8">Na/Pi cotransporter family protein</fullName>
    </submittedName>
</protein>
<dbReference type="Pfam" id="PF01895">
    <property type="entry name" value="PhoU"/>
    <property type="match status" value="2"/>
</dbReference>
<dbReference type="NCBIfam" id="NF037997">
    <property type="entry name" value="Na_Pi_symport"/>
    <property type="match status" value="1"/>
</dbReference>
<name>A0ABV1G656_9FIRM</name>